<dbReference type="InterPro" id="IPR029063">
    <property type="entry name" value="SAM-dependent_MTases_sf"/>
</dbReference>
<evidence type="ECO:0000256" key="1">
    <source>
        <dbReference type="SAM" id="MobiDB-lite"/>
    </source>
</evidence>
<dbReference type="OrthoDB" id="9810570at2"/>
<name>A0A517NJE1_9BACT</name>
<evidence type="ECO:0000313" key="2">
    <source>
        <dbReference type="EMBL" id="QDT07251.1"/>
    </source>
</evidence>
<reference evidence="2 3" key="1">
    <citation type="submission" date="2019-02" db="EMBL/GenBank/DDBJ databases">
        <title>Deep-cultivation of Planctomycetes and their phenomic and genomic characterization uncovers novel biology.</title>
        <authorList>
            <person name="Wiegand S."/>
            <person name="Jogler M."/>
            <person name="Boedeker C."/>
            <person name="Pinto D."/>
            <person name="Vollmers J."/>
            <person name="Rivas-Marin E."/>
            <person name="Kohn T."/>
            <person name="Peeters S.H."/>
            <person name="Heuer A."/>
            <person name="Rast P."/>
            <person name="Oberbeckmann S."/>
            <person name="Bunk B."/>
            <person name="Jeske O."/>
            <person name="Meyerdierks A."/>
            <person name="Storesund J.E."/>
            <person name="Kallscheuer N."/>
            <person name="Luecker S."/>
            <person name="Lage O.M."/>
            <person name="Pohl T."/>
            <person name="Merkel B.J."/>
            <person name="Hornburger P."/>
            <person name="Mueller R.-W."/>
            <person name="Bruemmer F."/>
            <person name="Labrenz M."/>
            <person name="Spormann A.M."/>
            <person name="Op den Camp H."/>
            <person name="Overmann J."/>
            <person name="Amann R."/>
            <person name="Jetten M.S.M."/>
            <person name="Mascher T."/>
            <person name="Medema M.H."/>
            <person name="Devos D.P."/>
            <person name="Kaster A.-K."/>
            <person name="Ovreas L."/>
            <person name="Rohde M."/>
            <person name="Galperin M.Y."/>
            <person name="Jogler C."/>
        </authorList>
    </citation>
    <scope>NUCLEOTIDE SEQUENCE [LARGE SCALE GENOMIC DNA]</scope>
    <source>
        <strain evidence="2 3">K22_7</strain>
    </source>
</reference>
<protein>
    <recommendedName>
        <fullName evidence="4">THUMP-like domain-containing protein</fullName>
    </recommendedName>
</protein>
<evidence type="ECO:0000313" key="3">
    <source>
        <dbReference type="Proteomes" id="UP000318538"/>
    </source>
</evidence>
<proteinExistence type="predicted"/>
<dbReference type="AlphaFoldDB" id="A0A517NJE1"/>
<sequence length="453" mass="49027">MLVPFDHYRDVLAQWSQSVGNGENANASTIARMRQQLGEDVAHAVISSAQLQTKARAKFGEGHWWVSEKSLQQATPWQVARLKAAWLGNRDVVDLCCGVGGDTMELARRGRVLGVDQDRITASMAHANLKQIQATAEPSEASTASDVCCDDACRIPIDPKSAVHIDPDRRGSGKRTTDPDEYQPAWTDVLGIVQRQPASIIKLAPVAAGGPNSSLTATMASWHRSWISLSGSVREQSLICGDAIDQADLPDNGRSAYRVRHDGSWVRFVAHADEVVDLPEQTAQLWKTDTNPGGYMIDPDASIRAAGLTIAYANRHGIRLLGKPSGFLTCDDPPKADESATSTSPPPDDANRDSVNGAGANLAVPNLAVVGQVVWSGSADDRKLRRELRSRNMYPETIKVRGTDHDPNMLSRRYRSTGDTPVTLWIGRSGGRVYAAITTAWQAAEPLPRAASL</sequence>
<organism evidence="2 3">
    <name type="scientific">Rubripirellula lacrimiformis</name>
    <dbReference type="NCBI Taxonomy" id="1930273"/>
    <lineage>
        <taxon>Bacteria</taxon>
        <taxon>Pseudomonadati</taxon>
        <taxon>Planctomycetota</taxon>
        <taxon>Planctomycetia</taxon>
        <taxon>Pirellulales</taxon>
        <taxon>Pirellulaceae</taxon>
        <taxon>Rubripirellula</taxon>
    </lineage>
</organism>
<gene>
    <name evidence="2" type="ORF">K227x_56770</name>
</gene>
<keyword evidence="3" id="KW-1185">Reference proteome</keyword>
<dbReference type="KEGG" id="rlc:K227x_56770"/>
<accession>A0A517NJE1</accession>
<feature type="region of interest" description="Disordered" evidence="1">
    <location>
        <begin position="329"/>
        <end position="358"/>
    </location>
</feature>
<dbReference type="CDD" id="cd02440">
    <property type="entry name" value="AdoMet_MTases"/>
    <property type="match status" value="1"/>
</dbReference>
<evidence type="ECO:0008006" key="4">
    <source>
        <dbReference type="Google" id="ProtNLM"/>
    </source>
</evidence>
<dbReference type="SUPFAM" id="SSF53335">
    <property type="entry name" value="S-adenosyl-L-methionine-dependent methyltransferases"/>
    <property type="match status" value="1"/>
</dbReference>
<dbReference type="EMBL" id="CP036525">
    <property type="protein sequence ID" value="QDT07251.1"/>
    <property type="molecule type" value="Genomic_DNA"/>
</dbReference>
<dbReference type="RefSeq" id="WP_145174943.1">
    <property type="nucleotide sequence ID" value="NZ_CP036525.1"/>
</dbReference>
<dbReference type="Gene3D" id="3.40.50.150">
    <property type="entry name" value="Vaccinia Virus protein VP39"/>
    <property type="match status" value="1"/>
</dbReference>
<dbReference type="Proteomes" id="UP000318538">
    <property type="component" value="Chromosome"/>
</dbReference>